<gene>
    <name evidence="1" type="ORF">GCM10009681_03350</name>
</gene>
<comment type="caution">
    <text evidence="1">The sequence shown here is derived from an EMBL/GenBank/DDBJ whole genome shotgun (WGS) entry which is preliminary data.</text>
</comment>
<keyword evidence="2" id="KW-1185">Reference proteome</keyword>
<name>A0ABP4VUU5_9ACTN</name>
<dbReference type="RefSeq" id="WP_344075930.1">
    <property type="nucleotide sequence ID" value="NZ_BAAALS010000001.1"/>
</dbReference>
<evidence type="ECO:0000313" key="2">
    <source>
        <dbReference type="Proteomes" id="UP001500655"/>
    </source>
</evidence>
<accession>A0ABP4VUU5</accession>
<dbReference type="EMBL" id="BAAALS010000001">
    <property type="protein sequence ID" value="GAA1736161.1"/>
    <property type="molecule type" value="Genomic_DNA"/>
</dbReference>
<proteinExistence type="predicted"/>
<reference evidence="2" key="1">
    <citation type="journal article" date="2019" name="Int. J. Syst. Evol. Microbiol.">
        <title>The Global Catalogue of Microorganisms (GCM) 10K type strain sequencing project: providing services to taxonomists for standard genome sequencing and annotation.</title>
        <authorList>
            <consortium name="The Broad Institute Genomics Platform"/>
            <consortium name="The Broad Institute Genome Sequencing Center for Infectious Disease"/>
            <person name="Wu L."/>
            <person name="Ma J."/>
        </authorList>
    </citation>
    <scope>NUCLEOTIDE SEQUENCE [LARGE SCALE GENOMIC DNA]</scope>
    <source>
        <strain evidence="2">JCM 13249</strain>
    </source>
</reference>
<evidence type="ECO:0000313" key="1">
    <source>
        <dbReference type="EMBL" id="GAA1736161.1"/>
    </source>
</evidence>
<protein>
    <submittedName>
        <fullName evidence="1">Uncharacterized protein</fullName>
    </submittedName>
</protein>
<sequence>MQPIVRVSLGPAAPPHDVVLKLQGGDDWELNVWATFDELAQLREIRSAVWADRRAIAAGRSAGANVFWAAPSEGAPHAATIMVGHDDESWDIALLVPVAQVEEIGHRAAAGDVDHDYG</sequence>
<organism evidence="1 2">
    <name type="scientific">Luedemannella helvata</name>
    <dbReference type="NCBI Taxonomy" id="349315"/>
    <lineage>
        <taxon>Bacteria</taxon>
        <taxon>Bacillati</taxon>
        <taxon>Actinomycetota</taxon>
        <taxon>Actinomycetes</taxon>
        <taxon>Micromonosporales</taxon>
        <taxon>Micromonosporaceae</taxon>
        <taxon>Luedemannella</taxon>
    </lineage>
</organism>
<dbReference type="Proteomes" id="UP001500655">
    <property type="component" value="Unassembled WGS sequence"/>
</dbReference>